<sequence>MAKRKRRKWLKIPRNKKERRRYFIALLALLTLVVAAGVMTPKFIQDRKEARLEDERSKQLKAWAPYAQKIQQQYGIFASISLAQAALESDFGTSELATQAHNLFGVKASSGQPSVTMATKEYENGSWVTVNAAFVSYSSWQASMLAHAQLLKSGTSWNPTQYAHVLAAKNYQDAAKGLVTDGYATDPDYAEKLIQVIDKYHLHRFDLVS</sequence>
<accession>A0A1I1DXB4</accession>
<keyword evidence="5" id="KW-1185">Reference proteome</keyword>
<dbReference type="PANTHER" id="PTHR33308">
    <property type="entry name" value="PEPTIDOGLYCAN HYDROLASE FLGJ"/>
    <property type="match status" value="1"/>
</dbReference>
<dbReference type="PRINTS" id="PR01002">
    <property type="entry name" value="FLGFLGJ"/>
</dbReference>
<evidence type="ECO:0000313" key="4">
    <source>
        <dbReference type="EMBL" id="SFB79699.1"/>
    </source>
</evidence>
<dbReference type="OrthoDB" id="977752at2"/>
<dbReference type="STRING" id="283737.SAMN05660453_0193"/>
<gene>
    <name evidence="4" type="ORF">SAMN05660453_0193</name>
</gene>
<dbReference type="Gene3D" id="4.10.80.30">
    <property type="entry name" value="DNA polymerase, domain 6"/>
    <property type="match status" value="1"/>
</dbReference>
<evidence type="ECO:0000256" key="1">
    <source>
        <dbReference type="ARBA" id="ARBA00010266"/>
    </source>
</evidence>
<dbReference type="InterPro" id="IPR051056">
    <property type="entry name" value="Glycosyl_Hydrolase_73"/>
</dbReference>
<dbReference type="EMBL" id="FOLI01000001">
    <property type="protein sequence ID" value="SFB79699.1"/>
    <property type="molecule type" value="Genomic_DNA"/>
</dbReference>
<evidence type="ECO:0000313" key="5">
    <source>
        <dbReference type="Proteomes" id="UP000199376"/>
    </source>
</evidence>
<name>A0A1I1DXB4_9LACO</name>
<dbReference type="Gene3D" id="1.10.530.10">
    <property type="match status" value="1"/>
</dbReference>
<feature type="domain" description="Mannosyl-glycoprotein endo-beta-N-acetylglucosamidase-like" evidence="3">
    <location>
        <begin position="45"/>
        <end position="206"/>
    </location>
</feature>
<dbReference type="RefSeq" id="WP_091501148.1">
    <property type="nucleotide sequence ID" value="NZ_FOLI01000001.1"/>
</dbReference>
<dbReference type="GO" id="GO:0004040">
    <property type="term" value="F:amidase activity"/>
    <property type="evidence" value="ECO:0007669"/>
    <property type="project" value="InterPro"/>
</dbReference>
<dbReference type="PANTHER" id="PTHR33308:SF10">
    <property type="entry name" value="EXO-GLUCOSAMINIDASE LYTG"/>
    <property type="match status" value="1"/>
</dbReference>
<dbReference type="SMART" id="SM00047">
    <property type="entry name" value="LYZ2"/>
    <property type="match status" value="1"/>
</dbReference>
<proteinExistence type="inferred from homology"/>
<evidence type="ECO:0000256" key="2">
    <source>
        <dbReference type="ARBA" id="ARBA00022801"/>
    </source>
</evidence>
<comment type="similarity">
    <text evidence="1">Belongs to the glycosyl hydrolase 73 family.</text>
</comment>
<protein>
    <submittedName>
        <fullName evidence="4">Flagellum-specific peptidoglycan hydrolase FlgJ</fullName>
    </submittedName>
</protein>
<dbReference type="AlphaFoldDB" id="A0A1I1DXB4"/>
<evidence type="ECO:0000259" key="3">
    <source>
        <dbReference type="SMART" id="SM00047"/>
    </source>
</evidence>
<keyword evidence="2 4" id="KW-0378">Hydrolase</keyword>
<dbReference type="Proteomes" id="UP000199376">
    <property type="component" value="Unassembled WGS sequence"/>
</dbReference>
<dbReference type="InterPro" id="IPR002901">
    <property type="entry name" value="MGlyc_endo_b_GlcNAc-like_dom"/>
</dbReference>
<organism evidence="4 5">
    <name type="scientific">Fructobacillus durionis</name>
    <dbReference type="NCBI Taxonomy" id="283737"/>
    <lineage>
        <taxon>Bacteria</taxon>
        <taxon>Bacillati</taxon>
        <taxon>Bacillota</taxon>
        <taxon>Bacilli</taxon>
        <taxon>Lactobacillales</taxon>
        <taxon>Lactobacillaceae</taxon>
        <taxon>Fructobacillus</taxon>
    </lineage>
</organism>
<dbReference type="Pfam" id="PF01832">
    <property type="entry name" value="Glucosaminidase"/>
    <property type="match status" value="1"/>
</dbReference>
<reference evidence="4 5" key="1">
    <citation type="submission" date="2016-10" db="EMBL/GenBank/DDBJ databases">
        <authorList>
            <person name="de Groot N.N."/>
        </authorList>
    </citation>
    <scope>NUCLEOTIDE SEQUENCE [LARGE SCALE GENOMIC DNA]</scope>
    <source>
        <strain evidence="4 5">DSM 19113</strain>
    </source>
</reference>